<name>A0A834WTT5_9FABA</name>
<organism evidence="2 3">
    <name type="scientific">Senna tora</name>
    <dbReference type="NCBI Taxonomy" id="362788"/>
    <lineage>
        <taxon>Eukaryota</taxon>
        <taxon>Viridiplantae</taxon>
        <taxon>Streptophyta</taxon>
        <taxon>Embryophyta</taxon>
        <taxon>Tracheophyta</taxon>
        <taxon>Spermatophyta</taxon>
        <taxon>Magnoliopsida</taxon>
        <taxon>eudicotyledons</taxon>
        <taxon>Gunneridae</taxon>
        <taxon>Pentapetalae</taxon>
        <taxon>rosids</taxon>
        <taxon>fabids</taxon>
        <taxon>Fabales</taxon>
        <taxon>Fabaceae</taxon>
        <taxon>Caesalpinioideae</taxon>
        <taxon>Cassia clade</taxon>
        <taxon>Senna</taxon>
    </lineage>
</organism>
<evidence type="ECO:0000256" key="1">
    <source>
        <dbReference type="SAM" id="SignalP"/>
    </source>
</evidence>
<keyword evidence="3" id="KW-1185">Reference proteome</keyword>
<dbReference type="EMBL" id="JAAIUW010000005">
    <property type="protein sequence ID" value="KAF7832263.1"/>
    <property type="molecule type" value="Genomic_DNA"/>
</dbReference>
<feature type="chain" id="PRO_5032365163" evidence="1">
    <location>
        <begin position="24"/>
        <end position="70"/>
    </location>
</feature>
<evidence type="ECO:0000313" key="2">
    <source>
        <dbReference type="EMBL" id="KAF7832263.1"/>
    </source>
</evidence>
<dbReference type="Proteomes" id="UP000634136">
    <property type="component" value="Unassembled WGS sequence"/>
</dbReference>
<comment type="caution">
    <text evidence="2">The sequence shown here is derived from an EMBL/GenBank/DDBJ whole genome shotgun (WGS) entry which is preliminary data.</text>
</comment>
<dbReference type="AlphaFoldDB" id="A0A834WTT5"/>
<reference evidence="2" key="1">
    <citation type="submission" date="2020-09" db="EMBL/GenBank/DDBJ databases">
        <title>Genome-Enabled Discovery of Anthraquinone Biosynthesis in Senna tora.</title>
        <authorList>
            <person name="Kang S.-H."/>
            <person name="Pandey R.P."/>
            <person name="Lee C.-M."/>
            <person name="Sim J.-S."/>
            <person name="Jeong J.-T."/>
            <person name="Choi B.-S."/>
            <person name="Jung M."/>
            <person name="Ginzburg D."/>
            <person name="Zhao K."/>
            <person name="Won S.Y."/>
            <person name="Oh T.-J."/>
            <person name="Yu Y."/>
            <person name="Kim N.-H."/>
            <person name="Lee O.R."/>
            <person name="Lee T.-H."/>
            <person name="Bashyal P."/>
            <person name="Kim T.-S."/>
            <person name="Lee W.-H."/>
            <person name="Kawkins C."/>
            <person name="Kim C.-K."/>
            <person name="Kim J.S."/>
            <person name="Ahn B.O."/>
            <person name="Rhee S.Y."/>
            <person name="Sohng J.K."/>
        </authorList>
    </citation>
    <scope>NUCLEOTIDE SEQUENCE</scope>
    <source>
        <tissue evidence="2">Leaf</tissue>
    </source>
</reference>
<evidence type="ECO:0000313" key="3">
    <source>
        <dbReference type="Proteomes" id="UP000634136"/>
    </source>
</evidence>
<keyword evidence="1" id="KW-0732">Signal</keyword>
<accession>A0A834WTT5</accession>
<proteinExistence type="predicted"/>
<feature type="signal peptide" evidence="1">
    <location>
        <begin position="1"/>
        <end position="23"/>
    </location>
</feature>
<gene>
    <name evidence="2" type="ORF">G2W53_014596</name>
</gene>
<protein>
    <submittedName>
        <fullName evidence="2">Uncharacterized protein</fullName>
    </submittedName>
</protein>
<sequence length="70" mass="8120">MASGRLCFLLYMLVALRLIVASADDKTDSFESPVFFKLMVMDDSFTYYDGKERVIPRLMPYEVHTPLQHV</sequence>